<dbReference type="EMBL" id="CAJPEX010001291">
    <property type="protein sequence ID" value="CAG0918765.1"/>
    <property type="molecule type" value="Genomic_DNA"/>
</dbReference>
<dbReference type="Gene3D" id="2.130.10.30">
    <property type="entry name" value="Regulator of chromosome condensation 1/beta-lactamase-inhibitor protein II"/>
    <property type="match status" value="2"/>
</dbReference>
<dbReference type="InterPro" id="IPR009091">
    <property type="entry name" value="RCC1/BLIP-II"/>
</dbReference>
<dbReference type="PROSITE" id="PS50012">
    <property type="entry name" value="RCC1_3"/>
    <property type="match status" value="4"/>
</dbReference>
<dbReference type="AlphaFoldDB" id="A0A7R9BNH3"/>
<dbReference type="Pfam" id="PF00415">
    <property type="entry name" value="RCC1"/>
    <property type="match status" value="1"/>
</dbReference>
<dbReference type="InterPro" id="IPR000408">
    <property type="entry name" value="Reg_chr_condens"/>
</dbReference>
<evidence type="ECO:0000313" key="2">
    <source>
        <dbReference type="EMBL" id="CAD7278613.1"/>
    </source>
</evidence>
<evidence type="ECO:0000313" key="3">
    <source>
        <dbReference type="Proteomes" id="UP000678499"/>
    </source>
</evidence>
<dbReference type="PRINTS" id="PR00633">
    <property type="entry name" value="RCCNDNSATION"/>
</dbReference>
<protein>
    <submittedName>
        <fullName evidence="2">Uncharacterized protein</fullName>
    </submittedName>
</protein>
<dbReference type="GO" id="GO:0070131">
    <property type="term" value="P:positive regulation of mitochondrial translation"/>
    <property type="evidence" value="ECO:0007669"/>
    <property type="project" value="TreeGrafter"/>
</dbReference>
<name>A0A7R9BNH3_9CRUS</name>
<keyword evidence="3" id="KW-1185">Reference proteome</keyword>
<dbReference type="GO" id="GO:0005085">
    <property type="term" value="F:guanyl-nucleotide exchange factor activity"/>
    <property type="evidence" value="ECO:0007669"/>
    <property type="project" value="TreeGrafter"/>
</dbReference>
<dbReference type="GO" id="GO:0005743">
    <property type="term" value="C:mitochondrial inner membrane"/>
    <property type="evidence" value="ECO:0007669"/>
    <property type="project" value="TreeGrafter"/>
</dbReference>
<dbReference type="Proteomes" id="UP000678499">
    <property type="component" value="Unassembled WGS sequence"/>
</dbReference>
<proteinExistence type="predicted"/>
<dbReference type="EMBL" id="OA883328">
    <property type="protein sequence ID" value="CAD7278613.1"/>
    <property type="molecule type" value="Genomic_DNA"/>
</dbReference>
<dbReference type="Pfam" id="PF13540">
    <property type="entry name" value="RCC1_2"/>
    <property type="match status" value="1"/>
</dbReference>
<dbReference type="PANTHER" id="PTHR46337">
    <property type="entry name" value="RCC1-LIKE G EXCHANGING FACTOR-LIKE PROTEIN"/>
    <property type="match status" value="1"/>
</dbReference>
<dbReference type="InterPro" id="IPR053035">
    <property type="entry name" value="Mitochondrial_GEF_domain"/>
</dbReference>
<gene>
    <name evidence="2" type="ORF">NMOB1V02_LOCUS6312</name>
</gene>
<feature type="repeat" description="RCC1" evidence="1">
    <location>
        <begin position="130"/>
        <end position="192"/>
    </location>
</feature>
<feature type="repeat" description="RCC1" evidence="1">
    <location>
        <begin position="62"/>
        <end position="126"/>
    </location>
</feature>
<feature type="repeat" description="RCC1" evidence="1">
    <location>
        <begin position="302"/>
        <end position="352"/>
    </location>
</feature>
<evidence type="ECO:0000256" key="1">
    <source>
        <dbReference type="PROSITE-ProRule" id="PRU00235"/>
    </source>
</evidence>
<accession>A0A7R9BNH3</accession>
<organism evidence="2">
    <name type="scientific">Notodromas monacha</name>
    <dbReference type="NCBI Taxonomy" id="399045"/>
    <lineage>
        <taxon>Eukaryota</taxon>
        <taxon>Metazoa</taxon>
        <taxon>Ecdysozoa</taxon>
        <taxon>Arthropoda</taxon>
        <taxon>Crustacea</taxon>
        <taxon>Oligostraca</taxon>
        <taxon>Ostracoda</taxon>
        <taxon>Podocopa</taxon>
        <taxon>Podocopida</taxon>
        <taxon>Cypridocopina</taxon>
        <taxon>Cypridoidea</taxon>
        <taxon>Cyprididae</taxon>
        <taxon>Notodromas</taxon>
    </lineage>
</organism>
<dbReference type="SUPFAM" id="SSF50985">
    <property type="entry name" value="RCC1/BLIP-II"/>
    <property type="match status" value="1"/>
</dbReference>
<feature type="repeat" description="RCC1" evidence="1">
    <location>
        <begin position="412"/>
        <end position="462"/>
    </location>
</feature>
<dbReference type="PANTHER" id="PTHR46337:SF1">
    <property type="entry name" value="RCC1-LIKE G EXCHANGING FACTOR-LIKE PROTEIN"/>
    <property type="match status" value="1"/>
</dbReference>
<dbReference type="OrthoDB" id="70707at2759"/>
<reference evidence="2" key="1">
    <citation type="submission" date="2020-11" db="EMBL/GenBank/DDBJ databases">
        <authorList>
            <person name="Tran Van P."/>
        </authorList>
    </citation>
    <scope>NUCLEOTIDE SEQUENCE</scope>
</reference>
<sequence length="464" mass="50736">MSVFRTLGTLRRRHVYNLFCQVRFYPFKGRKYPVDPAHEDTLPGHCMLQEFQYVADGAKGSVRLYGWGNTVYGALGEPLFLERERKSPNAKAIEIVDHPARLVFGEHNQVKDIACGYGFTLFLAKNKEGTFVYGTGLNSDSQIGHQHPTGYSGALEYILSPMKIHLPLSKPKTTKILGISAGRAHTLIATDAEGVYSLGHNGYGQCGRPIVSDEDYFNSGYIHKMVPASENVEAVFCGQDTSFLLKSSGEVLSCGWAADGQTGRSGLANQPDIQLVEGEIKGRKIVKISCAGDCVLALDDQGLMFGWGNSEYSQFSVATDDQQLNTPTYLEVGRKVKDVASAGSACLMLDSEGSVWSWGYGFLGDGSGMPTMRPIPEKIPDPLFGKNTYRPDVKSVAVVAGLHHFGVLTNAGDLYSWGLNRRGCLGTGVKDRDQYFPMRVSVPFPVKKAVMGVDHTMVICKDFL</sequence>
<dbReference type="GO" id="GO:0019843">
    <property type="term" value="F:rRNA binding"/>
    <property type="evidence" value="ECO:0007669"/>
    <property type="project" value="TreeGrafter"/>
</dbReference>